<dbReference type="Proteomes" id="UP001501095">
    <property type="component" value="Unassembled WGS sequence"/>
</dbReference>
<reference evidence="2" key="1">
    <citation type="journal article" date="2019" name="Int. J. Syst. Evol. Microbiol.">
        <title>The Global Catalogue of Microorganisms (GCM) 10K type strain sequencing project: providing services to taxonomists for standard genome sequencing and annotation.</title>
        <authorList>
            <consortium name="The Broad Institute Genomics Platform"/>
            <consortium name="The Broad Institute Genome Sequencing Center for Infectious Disease"/>
            <person name="Wu L."/>
            <person name="Ma J."/>
        </authorList>
    </citation>
    <scope>NUCLEOTIDE SEQUENCE [LARGE SCALE GENOMIC DNA]</scope>
    <source>
        <strain evidence="2">JCM 6924</strain>
    </source>
</reference>
<evidence type="ECO:0000313" key="1">
    <source>
        <dbReference type="EMBL" id="GAA2554689.1"/>
    </source>
</evidence>
<accession>A0ABP6BBM0</accession>
<keyword evidence="2" id="KW-1185">Reference proteome</keyword>
<organism evidence="1 2">
    <name type="scientific">Streptomyces levis</name>
    <dbReference type="NCBI Taxonomy" id="285566"/>
    <lineage>
        <taxon>Bacteria</taxon>
        <taxon>Bacillati</taxon>
        <taxon>Actinomycetota</taxon>
        <taxon>Actinomycetes</taxon>
        <taxon>Kitasatosporales</taxon>
        <taxon>Streptomycetaceae</taxon>
        <taxon>Streptomyces</taxon>
    </lineage>
</organism>
<gene>
    <name evidence="1" type="ORF">GCM10010423_64830</name>
</gene>
<proteinExistence type="predicted"/>
<dbReference type="EMBL" id="BAAATM010000022">
    <property type="protein sequence ID" value="GAA2554689.1"/>
    <property type="molecule type" value="Genomic_DNA"/>
</dbReference>
<name>A0ABP6BBM0_9ACTN</name>
<evidence type="ECO:0000313" key="2">
    <source>
        <dbReference type="Proteomes" id="UP001501095"/>
    </source>
</evidence>
<protein>
    <submittedName>
        <fullName evidence="1">Uncharacterized protein</fullName>
    </submittedName>
</protein>
<sequence>MPRRKMMVAMTKNLHRACLVGDPSPIVAKMYEKISNPKPGDLVVEITSHHEVEYRGFGILIERRVEETFISVDEGQYSETVWYVQYGPKKNDVVRWTNCMFIAALTEVERY</sequence>
<comment type="caution">
    <text evidence="1">The sequence shown here is derived from an EMBL/GenBank/DDBJ whole genome shotgun (WGS) entry which is preliminary data.</text>
</comment>